<organism evidence="1 2">
    <name type="scientific">Pocillopora meandrina</name>
    <dbReference type="NCBI Taxonomy" id="46732"/>
    <lineage>
        <taxon>Eukaryota</taxon>
        <taxon>Metazoa</taxon>
        <taxon>Cnidaria</taxon>
        <taxon>Anthozoa</taxon>
        <taxon>Hexacorallia</taxon>
        <taxon>Scleractinia</taxon>
        <taxon>Astrocoeniina</taxon>
        <taxon>Pocilloporidae</taxon>
        <taxon>Pocillopora</taxon>
    </lineage>
</organism>
<gene>
    <name evidence="1" type="ORF">PMEA_00021674</name>
</gene>
<proteinExistence type="predicted"/>
<comment type="caution">
    <text evidence="1">The sequence shown here is derived from an EMBL/GenBank/DDBJ whole genome shotgun (WGS) entry which is preliminary data.</text>
</comment>
<evidence type="ECO:0000313" key="1">
    <source>
        <dbReference type="EMBL" id="CAH3038408.1"/>
    </source>
</evidence>
<sequence length="67" mass="7762">MPHMSLTCSCISSQAKVVRRLWILQYNGMISFLFIQWDERQASLLLMVCGEKHVQISALVKTEHEIL</sequence>
<protein>
    <submittedName>
        <fullName evidence="1">Uncharacterized protein</fullName>
    </submittedName>
</protein>
<keyword evidence="2" id="KW-1185">Reference proteome</keyword>
<reference evidence="1 2" key="1">
    <citation type="submission" date="2022-05" db="EMBL/GenBank/DDBJ databases">
        <authorList>
            <consortium name="Genoscope - CEA"/>
            <person name="William W."/>
        </authorList>
    </citation>
    <scope>NUCLEOTIDE SEQUENCE [LARGE SCALE GENOMIC DNA]</scope>
</reference>
<dbReference type="Proteomes" id="UP001159428">
    <property type="component" value="Unassembled WGS sequence"/>
</dbReference>
<dbReference type="AlphaFoldDB" id="A0AAU9VXN3"/>
<accession>A0AAU9VXN3</accession>
<evidence type="ECO:0000313" key="2">
    <source>
        <dbReference type="Proteomes" id="UP001159428"/>
    </source>
</evidence>
<name>A0AAU9VXN3_9CNID</name>
<dbReference type="EMBL" id="CALNXJ010000004">
    <property type="protein sequence ID" value="CAH3038408.1"/>
    <property type="molecule type" value="Genomic_DNA"/>
</dbReference>